<evidence type="ECO:0000256" key="3">
    <source>
        <dbReference type="SAM" id="SignalP"/>
    </source>
</evidence>
<keyword evidence="2" id="KW-0472">Membrane</keyword>
<evidence type="ECO:0000259" key="5">
    <source>
        <dbReference type="Pfam" id="PF12248"/>
    </source>
</evidence>
<gene>
    <name evidence="6" type="ORF">TMSB3V08_LOCUS5177</name>
</gene>
<dbReference type="InterPro" id="IPR006202">
    <property type="entry name" value="Neur_chan_lig-bd"/>
</dbReference>
<dbReference type="Gene3D" id="2.70.170.10">
    <property type="entry name" value="Neurotransmitter-gated ion-channel ligand-binding domain"/>
    <property type="match status" value="1"/>
</dbReference>
<dbReference type="SUPFAM" id="SSF63712">
    <property type="entry name" value="Nicotinic receptor ligand binding domain-like"/>
    <property type="match status" value="1"/>
</dbReference>
<evidence type="ECO:0000256" key="2">
    <source>
        <dbReference type="SAM" id="Phobius"/>
    </source>
</evidence>
<organism evidence="6">
    <name type="scientific">Timema monikensis</name>
    <dbReference type="NCBI Taxonomy" id="170555"/>
    <lineage>
        <taxon>Eukaryota</taxon>
        <taxon>Metazoa</taxon>
        <taxon>Ecdysozoa</taxon>
        <taxon>Arthropoda</taxon>
        <taxon>Hexapoda</taxon>
        <taxon>Insecta</taxon>
        <taxon>Pterygota</taxon>
        <taxon>Neoptera</taxon>
        <taxon>Polyneoptera</taxon>
        <taxon>Phasmatodea</taxon>
        <taxon>Timematodea</taxon>
        <taxon>Timematoidea</taxon>
        <taxon>Timematidae</taxon>
        <taxon>Timema</taxon>
    </lineage>
</organism>
<dbReference type="InterPro" id="IPR036734">
    <property type="entry name" value="Neur_chan_lig-bd_sf"/>
</dbReference>
<feature type="transmembrane region" description="Helical" evidence="2">
    <location>
        <begin position="390"/>
        <end position="412"/>
    </location>
</feature>
<reference evidence="6" key="1">
    <citation type="submission" date="2020-11" db="EMBL/GenBank/DDBJ databases">
        <authorList>
            <person name="Tran Van P."/>
        </authorList>
    </citation>
    <scope>NUCLEOTIDE SEQUENCE</scope>
</reference>
<dbReference type="Pfam" id="PF02931">
    <property type="entry name" value="Neur_chan_LBD"/>
    <property type="match status" value="1"/>
</dbReference>
<dbReference type="Pfam" id="PF12248">
    <property type="entry name" value="Methyltransf_FA"/>
    <property type="match status" value="1"/>
</dbReference>
<dbReference type="InterPro" id="IPR036719">
    <property type="entry name" value="Neuro-gated_channel_TM_sf"/>
</dbReference>
<dbReference type="AlphaFoldDB" id="A0A7R9HN10"/>
<evidence type="ECO:0000313" key="6">
    <source>
        <dbReference type="EMBL" id="CAD7428365.1"/>
    </source>
</evidence>
<dbReference type="InterPro" id="IPR022041">
    <property type="entry name" value="Methyltransf_FA"/>
</dbReference>
<feature type="domain" description="Neurotransmitter-gated ion-channel ligand-binding" evidence="4">
    <location>
        <begin position="225"/>
        <end position="385"/>
    </location>
</feature>
<feature type="chain" id="PRO_5031359745" evidence="3">
    <location>
        <begin position="19"/>
        <end position="560"/>
    </location>
</feature>
<sequence length="560" mass="63681">MKFLSSFFMLMLVNIVTGQKSTVIETTSESDCKMERTYGYEYKTFYQIADSHNHNGDHIVIQFYVQSVSDAHILLSPTSFPIDTDPVYEIVLGAGRNTFSDIRRLQKTKTKSTAITPDILSSTNLKGFWIRYFVKGLIEVGEVGNDVPFLFWQDTEPLTIRFFSFCTWGGIAGKWIFDCPTANTGATSSEAVEREMTLVEKLRRDLLTYYDPYARPVLQEDQRTVQWVDEKLKWDPNHYGNISQLNLAHHEVWTPEVVLYNAAGHGADILNEAGLVVSMDGRMCWAPQASLTAWCHLDLSTWPHDQHSCQLVLGFWSQQHLLDLTATQNTTMLSEQKTRSEWEVLRLEEKTAWTGTPWIAGNSQSNEEYTDVPTSNLVIQLTLRRLAQSYISIMIVPFIVTITMTFLSFWLSPIDFTKLFLICLDLVILAMFLVTFANTLPAPAKHTPHLLQVYSWSMVASTISLLSSIFVIGLTRYSHLQPLPHVLNKCLEARPTRLLLCLPQTSSDSENYNQLDENHVPTTSTSSYDIQQQWVNLATVIDRVSCIVYCLFLGSILAAY</sequence>
<keyword evidence="3" id="KW-0732">Signal</keyword>
<name>A0A7R9HN10_9NEOP</name>
<keyword evidence="2" id="KW-1133">Transmembrane helix</keyword>
<dbReference type="EMBL" id="OB793720">
    <property type="protein sequence ID" value="CAD7428365.1"/>
    <property type="molecule type" value="Genomic_DNA"/>
</dbReference>
<protein>
    <submittedName>
        <fullName evidence="6">Uncharacterized protein</fullName>
    </submittedName>
</protein>
<dbReference type="CDD" id="cd18989">
    <property type="entry name" value="LGIC_ECD_cation"/>
    <property type="match status" value="1"/>
</dbReference>
<feature type="domain" description="Farnesoic acid O-methyl transferase" evidence="5">
    <location>
        <begin position="38"/>
        <end position="180"/>
    </location>
</feature>
<accession>A0A7R9HN10</accession>
<dbReference type="Gene3D" id="1.20.58.390">
    <property type="entry name" value="Neurotransmitter-gated ion-channel transmembrane domain"/>
    <property type="match status" value="1"/>
</dbReference>
<comment type="subcellular location">
    <subcellularLocation>
        <location evidence="1">Membrane</location>
        <topology evidence="1">Multi-pass membrane protein</topology>
    </subcellularLocation>
</comment>
<evidence type="ECO:0000256" key="1">
    <source>
        <dbReference type="ARBA" id="ARBA00004141"/>
    </source>
</evidence>
<evidence type="ECO:0000259" key="4">
    <source>
        <dbReference type="Pfam" id="PF02931"/>
    </source>
</evidence>
<dbReference type="InterPro" id="IPR038050">
    <property type="entry name" value="Neuro_actylchol_rec"/>
</dbReference>
<feature type="signal peptide" evidence="3">
    <location>
        <begin position="1"/>
        <end position="18"/>
    </location>
</feature>
<dbReference type="GO" id="GO:0016020">
    <property type="term" value="C:membrane"/>
    <property type="evidence" value="ECO:0007669"/>
    <property type="project" value="UniProtKB-SubCell"/>
</dbReference>
<dbReference type="PANTHER" id="PTHR36695">
    <property type="entry name" value="AGAP008648-PA"/>
    <property type="match status" value="1"/>
</dbReference>
<feature type="transmembrane region" description="Helical" evidence="2">
    <location>
        <begin position="419"/>
        <end position="441"/>
    </location>
</feature>
<dbReference type="PANTHER" id="PTHR36695:SF12">
    <property type="entry name" value="AGAP008648-PA"/>
    <property type="match status" value="1"/>
</dbReference>
<keyword evidence="2" id="KW-0812">Transmembrane</keyword>
<dbReference type="SUPFAM" id="SSF90112">
    <property type="entry name" value="Neurotransmitter-gated ion-channel transmembrane pore"/>
    <property type="match status" value="1"/>
</dbReference>
<feature type="transmembrane region" description="Helical" evidence="2">
    <location>
        <begin position="453"/>
        <end position="474"/>
    </location>
</feature>
<proteinExistence type="predicted"/>
<dbReference type="GO" id="GO:0005230">
    <property type="term" value="F:extracellular ligand-gated monoatomic ion channel activity"/>
    <property type="evidence" value="ECO:0007669"/>
    <property type="project" value="InterPro"/>
</dbReference>